<evidence type="ECO:0000256" key="6">
    <source>
        <dbReference type="SAM" id="Coils"/>
    </source>
</evidence>
<feature type="region of interest" description="Disordered" evidence="7">
    <location>
        <begin position="415"/>
        <end position="443"/>
    </location>
</feature>
<feature type="domain" description="Cdc37 N-terminal" evidence="10">
    <location>
        <begin position="2"/>
        <end position="124"/>
    </location>
</feature>
<keyword evidence="3" id="KW-0963">Cytoplasm</keyword>
<feature type="compositionally biased region" description="Basic and acidic residues" evidence="7">
    <location>
        <begin position="1"/>
        <end position="11"/>
    </location>
</feature>
<evidence type="ECO:0000313" key="12">
    <source>
        <dbReference type="Proteomes" id="UP000282613"/>
    </source>
</evidence>
<feature type="coiled-coil region" evidence="6">
    <location>
        <begin position="39"/>
        <end position="108"/>
    </location>
</feature>
<name>A0A0R3WD39_TAEAS</name>
<dbReference type="PANTHER" id="PTHR12800">
    <property type="entry name" value="CDC37-RELATED"/>
    <property type="match status" value="1"/>
</dbReference>
<dbReference type="SMART" id="SM01069">
    <property type="entry name" value="CDC37_C"/>
    <property type="match status" value="1"/>
</dbReference>
<protein>
    <recommendedName>
        <fullName evidence="5">Hsp90 chaperone protein kinase-targeting subunit</fullName>
    </recommendedName>
</protein>
<keyword evidence="6" id="KW-0175">Coiled coil</keyword>
<dbReference type="InterPro" id="IPR013855">
    <property type="entry name" value="Cdc37_N_dom"/>
</dbReference>
<evidence type="ECO:0000256" key="4">
    <source>
        <dbReference type="ARBA" id="ARBA00023186"/>
    </source>
</evidence>
<gene>
    <name evidence="11" type="ORF">TASK_LOCUS8665</name>
</gene>
<dbReference type="PANTHER" id="PTHR12800:SF4">
    <property type="entry name" value="HSP90 CO-CHAPERONE CDC37"/>
    <property type="match status" value="1"/>
</dbReference>
<proteinExistence type="inferred from homology"/>
<dbReference type="GO" id="GO:0005737">
    <property type="term" value="C:cytoplasm"/>
    <property type="evidence" value="ECO:0007669"/>
    <property type="project" value="UniProtKB-SubCell"/>
</dbReference>
<dbReference type="SMART" id="SM01071">
    <property type="entry name" value="CDC37_N"/>
    <property type="match status" value="1"/>
</dbReference>
<dbReference type="SMART" id="SM01070">
    <property type="entry name" value="CDC37_M"/>
    <property type="match status" value="1"/>
</dbReference>
<reference evidence="13" key="1">
    <citation type="submission" date="2017-02" db="UniProtKB">
        <authorList>
            <consortium name="WormBaseParasite"/>
        </authorList>
    </citation>
    <scope>IDENTIFICATION</scope>
</reference>
<dbReference type="AlphaFoldDB" id="A0A0R3WD39"/>
<sequence>MDYSKWDHIEVSDDEDDTHPNIDTASLFRWRHEARLTRDREWKEEKEKFEKEKKEHIEALQKARSLYEEGVKSNAPNVNDLEENLRKLEVADREWQEKEKEMNKKERLRPLNVDTISHEGRSRTFINKEALKEKPKVDEDNDDDVHEEAADRLRDFVKKHEVEIKKFGMFSRPIDSQQYLLEKPFLVCDETANHLVLWCLDLAMEEKYSLLDHVSHQCIVMQFMLELAKSLKCDPRSCIRPFFNKFINPEPEYQRMFEEELTAFKARIRDRARVKLTEAMQQYEEEERQKRLGPGGLDPYEVIETLPEFSPVETLLFKIPSNGVFERRGQASARQSNHTPLLFHCLLAFQPLRKCFETRDVELLKKTLTEMDPKEAEECMKRCIASGLWVENAAAADAEGGEQVYDTTNGVSVEEVKASAGKDNVKKEEEASANSGDSAPNKS</sequence>
<dbReference type="GO" id="GO:0050821">
    <property type="term" value="P:protein stabilization"/>
    <property type="evidence" value="ECO:0007669"/>
    <property type="project" value="TreeGrafter"/>
</dbReference>
<dbReference type="InterPro" id="IPR004918">
    <property type="entry name" value="Cdc37"/>
</dbReference>
<dbReference type="GO" id="GO:0051087">
    <property type="term" value="F:protein-folding chaperone binding"/>
    <property type="evidence" value="ECO:0007669"/>
    <property type="project" value="TreeGrafter"/>
</dbReference>
<dbReference type="WBParaSite" id="TASK_0000866401-mRNA-1">
    <property type="protein sequence ID" value="TASK_0000866401-mRNA-1"/>
    <property type="gene ID" value="TASK_0000866401"/>
</dbReference>
<dbReference type="OrthoDB" id="440202at2759"/>
<reference evidence="11 12" key="2">
    <citation type="submission" date="2018-11" db="EMBL/GenBank/DDBJ databases">
        <authorList>
            <consortium name="Pathogen Informatics"/>
        </authorList>
    </citation>
    <scope>NUCLEOTIDE SEQUENCE [LARGE SCALE GENOMIC DNA]</scope>
</reference>
<feature type="region of interest" description="Disordered" evidence="7">
    <location>
        <begin position="1"/>
        <end position="21"/>
    </location>
</feature>
<evidence type="ECO:0000256" key="2">
    <source>
        <dbReference type="ARBA" id="ARBA00006222"/>
    </source>
</evidence>
<evidence type="ECO:0000259" key="9">
    <source>
        <dbReference type="SMART" id="SM01070"/>
    </source>
</evidence>
<dbReference type="InterPro" id="IPR038189">
    <property type="entry name" value="Cdc37_Hsp90-bd_sf"/>
</dbReference>
<dbReference type="Pfam" id="PF08564">
    <property type="entry name" value="CDC37_C"/>
    <property type="match status" value="1"/>
</dbReference>
<dbReference type="Proteomes" id="UP000282613">
    <property type="component" value="Unassembled WGS sequence"/>
</dbReference>
<dbReference type="GO" id="GO:0006457">
    <property type="term" value="P:protein folding"/>
    <property type="evidence" value="ECO:0007669"/>
    <property type="project" value="TreeGrafter"/>
</dbReference>
<dbReference type="EMBL" id="UYRS01018857">
    <property type="protein sequence ID" value="VDK40805.1"/>
    <property type="molecule type" value="Genomic_DNA"/>
</dbReference>
<dbReference type="Pfam" id="PF03234">
    <property type="entry name" value="CDC37_N"/>
    <property type="match status" value="1"/>
</dbReference>
<dbReference type="GO" id="GO:0019901">
    <property type="term" value="F:protein kinase binding"/>
    <property type="evidence" value="ECO:0007669"/>
    <property type="project" value="InterPro"/>
</dbReference>
<dbReference type="Gene3D" id="6.10.140.250">
    <property type="match status" value="1"/>
</dbReference>
<feature type="domain" description="Cdc37 Hsp90 binding" evidence="9">
    <location>
        <begin position="122"/>
        <end position="287"/>
    </location>
</feature>
<dbReference type="Pfam" id="PF08565">
    <property type="entry name" value="CDC37_M"/>
    <property type="match status" value="1"/>
</dbReference>
<dbReference type="STRING" id="60517.A0A0R3WD39"/>
<feature type="compositionally biased region" description="Polar residues" evidence="7">
    <location>
        <begin position="432"/>
        <end position="443"/>
    </location>
</feature>
<dbReference type="GO" id="GO:0051082">
    <property type="term" value="F:unfolded protein binding"/>
    <property type="evidence" value="ECO:0007669"/>
    <property type="project" value="TreeGrafter"/>
</dbReference>
<keyword evidence="4" id="KW-0143">Chaperone</keyword>
<evidence type="ECO:0000313" key="11">
    <source>
        <dbReference type="EMBL" id="VDK40805.1"/>
    </source>
</evidence>
<dbReference type="Gene3D" id="1.20.58.610">
    <property type="entry name" value="Cdc37, Hsp90 binding domain"/>
    <property type="match status" value="1"/>
</dbReference>
<dbReference type="InterPro" id="IPR013874">
    <property type="entry name" value="Cdc37_Hsp90-bd"/>
</dbReference>
<dbReference type="InterPro" id="IPR013873">
    <property type="entry name" value="Cdc37_C"/>
</dbReference>
<dbReference type="GO" id="GO:0031072">
    <property type="term" value="F:heat shock protein binding"/>
    <property type="evidence" value="ECO:0007669"/>
    <property type="project" value="TreeGrafter"/>
</dbReference>
<comment type="similarity">
    <text evidence="2">Belongs to the CDC37 family.</text>
</comment>
<accession>A0A0R3WD39</accession>
<evidence type="ECO:0000256" key="7">
    <source>
        <dbReference type="SAM" id="MobiDB-lite"/>
    </source>
</evidence>
<dbReference type="FunFam" id="1.20.58.610:FF:000001">
    <property type="entry name" value="Hsp90 co-chaperone Cdc37-like 1"/>
    <property type="match status" value="1"/>
</dbReference>
<evidence type="ECO:0000256" key="3">
    <source>
        <dbReference type="ARBA" id="ARBA00022490"/>
    </source>
</evidence>
<evidence type="ECO:0000313" key="13">
    <source>
        <dbReference type="WBParaSite" id="TASK_0000866401-mRNA-1"/>
    </source>
</evidence>
<comment type="subcellular location">
    <subcellularLocation>
        <location evidence="1">Cytoplasm</location>
    </subcellularLocation>
</comment>
<keyword evidence="12" id="KW-1185">Reference proteome</keyword>
<evidence type="ECO:0000259" key="8">
    <source>
        <dbReference type="SMART" id="SM01069"/>
    </source>
</evidence>
<organism evidence="13">
    <name type="scientific">Taenia asiatica</name>
    <name type="common">Asian tapeworm</name>
    <dbReference type="NCBI Taxonomy" id="60517"/>
    <lineage>
        <taxon>Eukaryota</taxon>
        <taxon>Metazoa</taxon>
        <taxon>Spiralia</taxon>
        <taxon>Lophotrochozoa</taxon>
        <taxon>Platyhelminthes</taxon>
        <taxon>Cestoda</taxon>
        <taxon>Eucestoda</taxon>
        <taxon>Cyclophyllidea</taxon>
        <taxon>Taeniidae</taxon>
        <taxon>Taenia</taxon>
    </lineage>
</organism>
<evidence type="ECO:0000256" key="1">
    <source>
        <dbReference type="ARBA" id="ARBA00004496"/>
    </source>
</evidence>
<feature type="domain" description="Cdc37 C-terminal" evidence="8">
    <location>
        <begin position="327"/>
        <end position="422"/>
    </location>
</feature>
<evidence type="ECO:0000256" key="5">
    <source>
        <dbReference type="ARBA" id="ARBA00031396"/>
    </source>
</evidence>
<evidence type="ECO:0000259" key="10">
    <source>
        <dbReference type="SMART" id="SM01071"/>
    </source>
</evidence>
<dbReference type="SUPFAM" id="SSF101391">
    <property type="entry name" value="Hsp90 co-chaperone CDC37"/>
    <property type="match status" value="2"/>
</dbReference>